<dbReference type="Gene3D" id="2.150.10.10">
    <property type="entry name" value="Serralysin-like metalloprotease, C-terminal"/>
    <property type="match status" value="2"/>
</dbReference>
<dbReference type="AlphaFoldDB" id="A0A4S3MTT4"/>
<dbReference type="EMBL" id="SSND01000001">
    <property type="protein sequence ID" value="THD85305.1"/>
    <property type="molecule type" value="Genomic_DNA"/>
</dbReference>
<name>A0A4S3MTT4_9RHOB</name>
<dbReference type="Pfam" id="PF00353">
    <property type="entry name" value="HemolysinCabind"/>
    <property type="match status" value="3"/>
</dbReference>
<accession>A0A4S3MTT4</accession>
<dbReference type="PRINTS" id="PR00313">
    <property type="entry name" value="CABNDNGRPT"/>
</dbReference>
<dbReference type="Proteomes" id="UP000309450">
    <property type="component" value="Unassembled WGS sequence"/>
</dbReference>
<evidence type="ECO:0000313" key="3">
    <source>
        <dbReference type="EMBL" id="THD85305.1"/>
    </source>
</evidence>
<evidence type="ECO:0008006" key="5">
    <source>
        <dbReference type="Google" id="ProtNLM"/>
    </source>
</evidence>
<dbReference type="GO" id="GO:0005576">
    <property type="term" value="C:extracellular region"/>
    <property type="evidence" value="ECO:0007669"/>
    <property type="project" value="UniProtKB-SubCell"/>
</dbReference>
<dbReference type="GO" id="GO:0005509">
    <property type="term" value="F:calcium ion binding"/>
    <property type="evidence" value="ECO:0007669"/>
    <property type="project" value="InterPro"/>
</dbReference>
<keyword evidence="4" id="KW-1185">Reference proteome</keyword>
<sequence>MGGDAAGHRSDRAGLIRRKLTGGTFAARLSQALCLCPCNWCEGVAMILFDEIRDVRPEITATRSGQIVTLSVAYQTNGYYDDDLGYFLFDYGNASLEFGDDSASAFVGGDDDGVILISVSDDSFNFTGPARVTFMTDSMADEFVAEFMVSSYQSAATLNGSALADVFFGSAESDAAFGKSGNDTLLGFSGKDTLLGGLGRDLLQGGRGNDTLNGGRNADRMLGEVGNDRLIGGRAGDVLLGLVGADTLLGGAGADTLDGGRGNDLLRGGTGADTFVMGLAFGRDRIDDFNPTGAQSDRIDLSALSEITGFADLSANHMRQVGGRVEITDGTNRLILFGTDIDTLTASDFLF</sequence>
<evidence type="ECO:0000313" key="4">
    <source>
        <dbReference type="Proteomes" id="UP000309450"/>
    </source>
</evidence>
<keyword evidence="2" id="KW-0964">Secreted</keyword>
<dbReference type="InterPro" id="IPR011049">
    <property type="entry name" value="Serralysin-like_metalloprot_C"/>
</dbReference>
<dbReference type="PROSITE" id="PS00330">
    <property type="entry name" value="HEMOLYSIN_CALCIUM"/>
    <property type="match status" value="2"/>
</dbReference>
<dbReference type="OrthoDB" id="733404at2"/>
<dbReference type="SUPFAM" id="SSF51120">
    <property type="entry name" value="beta-Roll"/>
    <property type="match status" value="2"/>
</dbReference>
<gene>
    <name evidence="3" type="ORF">E7811_06275</name>
</gene>
<organism evidence="3 4">
    <name type="scientific">Aliigemmobacter aestuarii</name>
    <dbReference type="NCBI Taxonomy" id="1445661"/>
    <lineage>
        <taxon>Bacteria</taxon>
        <taxon>Pseudomonadati</taxon>
        <taxon>Pseudomonadota</taxon>
        <taxon>Alphaproteobacteria</taxon>
        <taxon>Rhodobacterales</taxon>
        <taxon>Paracoccaceae</taxon>
        <taxon>Aliigemmobacter</taxon>
    </lineage>
</organism>
<dbReference type="InterPro" id="IPR001343">
    <property type="entry name" value="Hemolysn_Ca-bd"/>
</dbReference>
<evidence type="ECO:0000256" key="1">
    <source>
        <dbReference type="ARBA" id="ARBA00004613"/>
    </source>
</evidence>
<dbReference type="InterPro" id="IPR050557">
    <property type="entry name" value="RTX_toxin/Mannuronan_C5-epim"/>
</dbReference>
<protein>
    <recommendedName>
        <fullName evidence="5">Calcium-binding protein</fullName>
    </recommendedName>
</protein>
<proteinExistence type="predicted"/>
<comment type="caution">
    <text evidence="3">The sequence shown here is derived from an EMBL/GenBank/DDBJ whole genome shotgun (WGS) entry which is preliminary data.</text>
</comment>
<dbReference type="InterPro" id="IPR018511">
    <property type="entry name" value="Hemolysin-typ_Ca-bd_CS"/>
</dbReference>
<dbReference type="PANTHER" id="PTHR38340">
    <property type="entry name" value="S-LAYER PROTEIN"/>
    <property type="match status" value="1"/>
</dbReference>
<comment type="subcellular location">
    <subcellularLocation>
        <location evidence="1">Secreted</location>
    </subcellularLocation>
</comment>
<evidence type="ECO:0000256" key="2">
    <source>
        <dbReference type="ARBA" id="ARBA00022525"/>
    </source>
</evidence>
<reference evidence="3 4" key="1">
    <citation type="submission" date="2019-04" db="EMBL/GenBank/DDBJ databases">
        <title>Draft genome sequence of Gemmobacter aestuarii sp. nov.</title>
        <authorList>
            <person name="Hameed A."/>
            <person name="Lin S.-Y."/>
            <person name="Shahina M."/>
            <person name="Lai W.-A."/>
            <person name="Young C.-C."/>
        </authorList>
    </citation>
    <scope>NUCLEOTIDE SEQUENCE [LARGE SCALE GENOMIC DNA]</scope>
    <source>
        <strain evidence="3 4">CC-PW-75</strain>
    </source>
</reference>
<dbReference type="PANTHER" id="PTHR38340:SF1">
    <property type="entry name" value="S-LAYER PROTEIN"/>
    <property type="match status" value="1"/>
</dbReference>